<dbReference type="Pfam" id="PF01398">
    <property type="entry name" value="JAB"/>
    <property type="match status" value="1"/>
</dbReference>
<dbReference type="PANTHER" id="PTHR10410">
    <property type="entry name" value="EUKARYOTIC TRANSLATION INITIATION FACTOR 3 -RELATED"/>
    <property type="match status" value="1"/>
</dbReference>
<dbReference type="GO" id="GO:0008237">
    <property type="term" value="F:metallopeptidase activity"/>
    <property type="evidence" value="ECO:0007669"/>
    <property type="project" value="InterPro"/>
</dbReference>
<dbReference type="InterPro" id="IPR050242">
    <property type="entry name" value="JAMM_MPN+_peptidase_M67A"/>
</dbReference>
<evidence type="ECO:0000313" key="3">
    <source>
        <dbReference type="EMBL" id="GIL73289.1"/>
    </source>
</evidence>
<name>A0A8J4C2I6_9CHLO</name>
<proteinExistence type="predicted"/>
<feature type="domain" description="MPN" evidence="2">
    <location>
        <begin position="77"/>
        <end position="220"/>
    </location>
</feature>
<feature type="region of interest" description="Disordered" evidence="1">
    <location>
        <begin position="434"/>
        <end position="454"/>
    </location>
</feature>
<protein>
    <recommendedName>
        <fullName evidence="2">MPN domain-containing protein</fullName>
    </recommendedName>
</protein>
<feature type="compositionally biased region" description="Acidic residues" evidence="1">
    <location>
        <begin position="437"/>
        <end position="449"/>
    </location>
</feature>
<dbReference type="AlphaFoldDB" id="A0A8J4C2I6"/>
<evidence type="ECO:0000313" key="4">
    <source>
        <dbReference type="Proteomes" id="UP000747110"/>
    </source>
</evidence>
<dbReference type="InterPro" id="IPR037518">
    <property type="entry name" value="MPN"/>
</dbReference>
<sequence length="571" mass="59685">PALAAAPPPPAAPLMVLPPPAVSAPVQTEYARNRPRRELAGQRAQMGVTSESLQLVKPQEFMGPPGSGAPRSQPYTVDMSTWALLAMDFHAHLSTYEVIGLLGGTWNPDTRQLVVIEAYACRRAQGSDAATSVELDPESQVEVQNMMEAKGQKCVGWYHSHPVFEPSPSQKDMDNQRNYQALFRCEKTRLEPFLGIIVGPYDVAMPQPNSIITTFMVQSYKGSLVPYSVRCQVHGYEVVPDGPLLAKLVGMLDTFRDDPGRVDFSELWRGYSYIMVDGSVDSVALTRLAKFRHSLSTYMREADPAAVRQVLDLLCGELQSRWGINLAAALAAANANEGLIPRPAAPAAVLDSSTADGGSVGGASEGPPAGGSMLGLLLEDGDAAAAPPPPAPGAVAEVLGLVDTDVAAASVATATTAADALMQQPVSTGGLFQAMLQDDDDDGDDDGDESAGTGISPAAAAAATAAAAAASVAAMGPGRGLLAQMEEAVQDEEPSGDVPFGLRGELEDRQQHSALPATATPATMGPIFDQAGCGYGHAVGGYEQHVGLYVEQQVEGRDAGQHLARGMETAG</sequence>
<comment type="caution">
    <text evidence="3">The sequence shown here is derived from an EMBL/GenBank/DDBJ whole genome shotgun (WGS) entry which is preliminary data.</text>
</comment>
<dbReference type="Gene3D" id="3.40.140.10">
    <property type="entry name" value="Cytidine Deaminase, domain 2"/>
    <property type="match status" value="1"/>
</dbReference>
<dbReference type="EMBL" id="BNCP01000004">
    <property type="protein sequence ID" value="GIL73289.1"/>
    <property type="molecule type" value="Genomic_DNA"/>
</dbReference>
<organism evidence="3 4">
    <name type="scientific">Volvox reticuliferus</name>
    <dbReference type="NCBI Taxonomy" id="1737510"/>
    <lineage>
        <taxon>Eukaryota</taxon>
        <taxon>Viridiplantae</taxon>
        <taxon>Chlorophyta</taxon>
        <taxon>core chlorophytes</taxon>
        <taxon>Chlorophyceae</taxon>
        <taxon>CS clade</taxon>
        <taxon>Chlamydomonadales</taxon>
        <taxon>Volvocaceae</taxon>
        <taxon>Volvox</taxon>
    </lineage>
</organism>
<feature type="compositionally biased region" description="Gly residues" evidence="1">
    <location>
        <begin position="358"/>
        <end position="373"/>
    </location>
</feature>
<evidence type="ECO:0000256" key="1">
    <source>
        <dbReference type="SAM" id="MobiDB-lite"/>
    </source>
</evidence>
<accession>A0A8J4C2I6</accession>
<dbReference type="OrthoDB" id="118550at2759"/>
<evidence type="ECO:0000259" key="2">
    <source>
        <dbReference type="PROSITE" id="PS50249"/>
    </source>
</evidence>
<dbReference type="InterPro" id="IPR000555">
    <property type="entry name" value="JAMM/MPN+_dom"/>
</dbReference>
<dbReference type="SUPFAM" id="SSF102712">
    <property type="entry name" value="JAB1/MPN domain"/>
    <property type="match status" value="1"/>
</dbReference>
<gene>
    <name evidence="3" type="ORF">Vretifemale_3504</name>
</gene>
<feature type="non-terminal residue" evidence="3">
    <location>
        <position position="1"/>
    </location>
</feature>
<feature type="region of interest" description="Disordered" evidence="1">
    <location>
        <begin position="350"/>
        <end position="375"/>
    </location>
</feature>
<dbReference type="PROSITE" id="PS50249">
    <property type="entry name" value="MPN"/>
    <property type="match status" value="1"/>
</dbReference>
<dbReference type="Proteomes" id="UP000747110">
    <property type="component" value="Unassembled WGS sequence"/>
</dbReference>
<keyword evidence="4" id="KW-1185">Reference proteome</keyword>
<reference evidence="3" key="1">
    <citation type="journal article" date="2021" name="Proc. Natl. Acad. Sci. U.S.A.">
        <title>Three genomes in the algal genus Volvox reveal the fate of a haploid sex-determining region after a transition to homothallism.</title>
        <authorList>
            <person name="Yamamoto K."/>
            <person name="Hamaji T."/>
            <person name="Kawai-Toyooka H."/>
            <person name="Matsuzaki R."/>
            <person name="Takahashi F."/>
            <person name="Nishimura Y."/>
            <person name="Kawachi M."/>
            <person name="Noguchi H."/>
            <person name="Minakuchi Y."/>
            <person name="Umen J.G."/>
            <person name="Toyoda A."/>
            <person name="Nozaki H."/>
        </authorList>
    </citation>
    <scope>NUCLEOTIDE SEQUENCE</scope>
    <source>
        <strain evidence="3">NIES-3786</strain>
    </source>
</reference>